<evidence type="ECO:0000313" key="5">
    <source>
        <dbReference type="EMBL" id="KAJ4370435.1"/>
    </source>
</evidence>
<dbReference type="AlphaFoldDB" id="A0A9W8Y887"/>
<evidence type="ECO:0000256" key="2">
    <source>
        <dbReference type="ARBA" id="ARBA00022553"/>
    </source>
</evidence>
<dbReference type="InterPro" id="IPR000873">
    <property type="entry name" value="AMP-dep_synth/lig_dom"/>
</dbReference>
<feature type="transmembrane region" description="Helical" evidence="3">
    <location>
        <begin position="793"/>
        <end position="810"/>
    </location>
</feature>
<evidence type="ECO:0000256" key="3">
    <source>
        <dbReference type="SAM" id="Phobius"/>
    </source>
</evidence>
<dbReference type="SUPFAM" id="SSF56801">
    <property type="entry name" value="Acetyl-CoA synthetase-like"/>
    <property type="match status" value="1"/>
</dbReference>
<keyword evidence="2" id="KW-0597">Phosphoprotein</keyword>
<keyword evidence="3" id="KW-1133">Transmembrane helix</keyword>
<feature type="domain" description="AMP-dependent synthetase/ligase" evidence="4">
    <location>
        <begin position="41"/>
        <end position="372"/>
    </location>
</feature>
<dbReference type="Gene3D" id="3.40.50.12780">
    <property type="entry name" value="N-terminal domain of ligase-like"/>
    <property type="match status" value="1"/>
</dbReference>
<dbReference type="InterPro" id="IPR010071">
    <property type="entry name" value="AA_adenyl_dom"/>
</dbReference>
<feature type="transmembrane region" description="Helical" evidence="3">
    <location>
        <begin position="718"/>
        <end position="736"/>
    </location>
</feature>
<accession>A0A9W8Y887</accession>
<feature type="transmembrane region" description="Helical" evidence="3">
    <location>
        <begin position="629"/>
        <end position="647"/>
    </location>
</feature>
<keyword evidence="3" id="KW-0472">Membrane</keyword>
<organism evidence="5 6">
    <name type="scientific">Neocucurbitaria cava</name>
    <dbReference type="NCBI Taxonomy" id="798079"/>
    <lineage>
        <taxon>Eukaryota</taxon>
        <taxon>Fungi</taxon>
        <taxon>Dikarya</taxon>
        <taxon>Ascomycota</taxon>
        <taxon>Pezizomycotina</taxon>
        <taxon>Dothideomycetes</taxon>
        <taxon>Pleosporomycetidae</taxon>
        <taxon>Pleosporales</taxon>
        <taxon>Pleosporineae</taxon>
        <taxon>Cucurbitariaceae</taxon>
        <taxon>Neocucurbitaria</taxon>
    </lineage>
</organism>
<dbReference type="Gene3D" id="3.30.300.30">
    <property type="match status" value="1"/>
</dbReference>
<dbReference type="EMBL" id="JAPEUY010000008">
    <property type="protein sequence ID" value="KAJ4370435.1"/>
    <property type="molecule type" value="Genomic_DNA"/>
</dbReference>
<dbReference type="OrthoDB" id="3142841at2759"/>
<keyword evidence="3" id="KW-0812">Transmembrane</keyword>
<comment type="caution">
    <text evidence="5">The sequence shown here is derived from an EMBL/GenBank/DDBJ whole genome shotgun (WGS) entry which is preliminary data.</text>
</comment>
<dbReference type="InterPro" id="IPR045851">
    <property type="entry name" value="AMP-bd_C_sf"/>
</dbReference>
<dbReference type="InterPro" id="IPR052979">
    <property type="entry name" value="Adenylate-forming_domain"/>
</dbReference>
<feature type="transmembrane region" description="Helical" evidence="3">
    <location>
        <begin position="757"/>
        <end position="773"/>
    </location>
</feature>
<dbReference type="PANTHER" id="PTHR33927">
    <property type="entry name" value="TRANSMEMBRANE PROTEIN"/>
    <property type="match status" value="1"/>
</dbReference>
<reference evidence="5" key="1">
    <citation type="submission" date="2022-10" db="EMBL/GenBank/DDBJ databases">
        <title>Tapping the CABI collections for fungal endophytes: first genome assemblies for Collariella, Neodidymelliopsis, Ascochyta clinopodiicola, Didymella pomorum, Didymosphaeria variabile, Neocosmospora piperis and Neocucurbitaria cava.</title>
        <authorList>
            <person name="Hill R."/>
        </authorList>
    </citation>
    <scope>NUCLEOTIDE SEQUENCE</scope>
    <source>
        <strain evidence="5">IMI 356814</strain>
    </source>
</reference>
<dbReference type="Pfam" id="PF00501">
    <property type="entry name" value="AMP-binding"/>
    <property type="match status" value="1"/>
</dbReference>
<dbReference type="InterPro" id="IPR039261">
    <property type="entry name" value="FNR_nucleotide-bd"/>
</dbReference>
<keyword evidence="6" id="KW-1185">Reference proteome</keyword>
<evidence type="ECO:0000256" key="1">
    <source>
        <dbReference type="ARBA" id="ARBA00022450"/>
    </source>
</evidence>
<dbReference type="InterPro" id="IPR042099">
    <property type="entry name" value="ANL_N_sf"/>
</dbReference>
<dbReference type="NCBIfam" id="TIGR01733">
    <property type="entry name" value="AA-adenyl-dom"/>
    <property type="match status" value="1"/>
</dbReference>
<protein>
    <recommendedName>
        <fullName evidence="4">AMP-dependent synthetase/ligase domain-containing protein</fullName>
    </recommendedName>
</protein>
<proteinExistence type="predicted"/>
<name>A0A9W8Y887_9PLEO</name>
<evidence type="ECO:0000259" key="4">
    <source>
        <dbReference type="Pfam" id="PF00501"/>
    </source>
</evidence>
<feature type="transmembrane region" description="Helical" evidence="3">
    <location>
        <begin position="604"/>
        <end position="622"/>
    </location>
</feature>
<evidence type="ECO:0000313" key="6">
    <source>
        <dbReference type="Proteomes" id="UP001140560"/>
    </source>
</evidence>
<gene>
    <name evidence="5" type="ORF">N0V83_004953</name>
</gene>
<feature type="transmembrane region" description="Helical" evidence="3">
    <location>
        <begin position="653"/>
        <end position="672"/>
    </location>
</feature>
<dbReference type="PANTHER" id="PTHR33927:SF5">
    <property type="entry name" value="ENZYME, PUTATIVE (AFU_ORTHOLOGUE AFUA_8G01222)-RELATED"/>
    <property type="match status" value="1"/>
</dbReference>
<keyword evidence="1" id="KW-0596">Phosphopantetheine</keyword>
<sequence>MPAQVCFDSLSGLSLTEQALVTRFGRGIVLPVAHSLVHEAFESRVDSHPTAIAAKLGEETITYQQLDFAANRLTHHLIDSGLRPTQRVCIVVQRSFEMLIGILAILKAGCQYVPIDGGVASHHALQHIFTDTEARFVLCLPRYWDRIRHFVRRDAIIIALNMDIGGFYPTHRPNIPVSSTDGAYAIYTSGSTGKPKGVDVSHRNVTNALLLEPANLGITTGSRVAQVLNIAFDMGAWEILGCLMNGGTLHMRNSDWTTTLREVDTLISTPSILSKYRRSSFPNIKTVVTGGEPCPQDLANEWALDTRYYNICGPTEITILNSAHRHIPGSPLSIGKPLPNTTCYILDENEKPVPFGTKGLMWVGGAGVSRGYINLPELTSQRYKLDKFMNDGSMMFNTGDIVRWTKDGSLETFGRLDDQVKIKGFRVQLDGVTAVIEKFPGITKSLAMLVDGSLHSFYTTEAPIDEQKLIAFVRQQLPYYSVPEHWSSLEFIPLTANGKVDKAALSSLPARRERADSGVDMSPPSMKYTSVSTVLEQCQPTINNPNISRDLEKGEVAISNEVAELSMASEKSSIIEIPGALPAKNGLHGQRWLRHRLFILYRRFFSIVVLANVAVACFILYRKIKKDKYILAPLATATAANLCVAVLMRSEPVVNLLFTVFCSVPTSFPLGIRRNCARIFHIGGIHSGCAIAAMLWFTIFTVGASLELTKPKELRSLTLAPIVLSYFVVITFLAMGSMSYPTIRAKYHDAWELTHRFGGWTSLILLWVQTFLATKDLNPDIAPSKAYLHAQPIWFLTVATMAIIFPWLFLRKVPVRSEVLSSHAVRLWFDYTTPVVGTAVRLAERPLVDWHGFATITNQGLDAKGFSLIVSRAGDFTKRTIERAPTHIWVRGIPTCGVLRIATLFRSIVLVATGSGIGPCLAVILANKIPCRILWSARDPEQTFGKEIVDSVKKTDPQAVICNARTQDKSFMSVMAYRLWKESGAEAVCVISNKRSTTKMVYDMEARGIPAYGAIFDS</sequence>
<feature type="transmembrane region" description="Helical" evidence="3">
    <location>
        <begin position="684"/>
        <end position="706"/>
    </location>
</feature>
<dbReference type="SUPFAM" id="SSF52343">
    <property type="entry name" value="Ferredoxin reductase-like, C-terminal NADP-linked domain"/>
    <property type="match status" value="1"/>
</dbReference>
<dbReference type="Proteomes" id="UP001140560">
    <property type="component" value="Unassembled WGS sequence"/>
</dbReference>